<name>A0ABS8P8C8_9PSEU</name>
<dbReference type="Proteomes" id="UP001199469">
    <property type="component" value="Unassembled WGS sequence"/>
</dbReference>
<organism evidence="3 4">
    <name type="scientific">Actinomycetospora endophytica</name>
    <dbReference type="NCBI Taxonomy" id="2291215"/>
    <lineage>
        <taxon>Bacteria</taxon>
        <taxon>Bacillati</taxon>
        <taxon>Actinomycetota</taxon>
        <taxon>Actinomycetes</taxon>
        <taxon>Pseudonocardiales</taxon>
        <taxon>Pseudonocardiaceae</taxon>
        <taxon>Actinomycetospora</taxon>
    </lineage>
</organism>
<keyword evidence="2" id="KW-0812">Transmembrane</keyword>
<evidence type="ECO:0000313" key="4">
    <source>
        <dbReference type="Proteomes" id="UP001199469"/>
    </source>
</evidence>
<dbReference type="RefSeq" id="WP_230734526.1">
    <property type="nucleotide sequence ID" value="NZ_JAJNDB010000002.1"/>
</dbReference>
<gene>
    <name evidence="3" type="ORF">LQ327_14110</name>
</gene>
<reference evidence="3 4" key="1">
    <citation type="submission" date="2021-11" db="EMBL/GenBank/DDBJ databases">
        <title>Draft genome sequence of Actinomycetospora sp. SF1 isolated from the rhizosphere soil.</title>
        <authorList>
            <person name="Duangmal K."/>
            <person name="Chantavorakit T."/>
        </authorList>
    </citation>
    <scope>NUCLEOTIDE SEQUENCE [LARGE SCALE GENOMIC DNA]</scope>
    <source>
        <strain evidence="3 4">TBRC 5722</strain>
    </source>
</reference>
<keyword evidence="4" id="KW-1185">Reference proteome</keyword>
<comment type="caution">
    <text evidence="3">The sequence shown here is derived from an EMBL/GenBank/DDBJ whole genome shotgun (WGS) entry which is preliminary data.</text>
</comment>
<sequence length="192" mass="20916">MSSPSEGGAVADDAPAESDDDLADRLERSPRGRALISVVIVVLLGTVLVVNMPDSITKRALQHVTAPIANVVGLDQGWAVYAPSPRQESTYLEARVLERDGTTSVHPTPIQHGLAEYWDYRWQRYADTLLNGPDNRERWAPYARWIADQDRAAGHDPAVVTLVNISSVSRPPGGPARSPWAEHAFFSIGVGQ</sequence>
<evidence type="ECO:0000256" key="2">
    <source>
        <dbReference type="SAM" id="Phobius"/>
    </source>
</evidence>
<evidence type="ECO:0000313" key="3">
    <source>
        <dbReference type="EMBL" id="MCD2194504.1"/>
    </source>
</evidence>
<evidence type="ECO:0000256" key="1">
    <source>
        <dbReference type="SAM" id="MobiDB-lite"/>
    </source>
</evidence>
<protein>
    <submittedName>
        <fullName evidence="3">Uncharacterized protein</fullName>
    </submittedName>
</protein>
<proteinExistence type="predicted"/>
<feature type="region of interest" description="Disordered" evidence="1">
    <location>
        <begin position="1"/>
        <end position="20"/>
    </location>
</feature>
<keyword evidence="2" id="KW-0472">Membrane</keyword>
<feature type="transmembrane region" description="Helical" evidence="2">
    <location>
        <begin position="34"/>
        <end position="52"/>
    </location>
</feature>
<accession>A0ABS8P8C8</accession>
<keyword evidence="2" id="KW-1133">Transmembrane helix</keyword>
<dbReference type="EMBL" id="JAJNDB010000002">
    <property type="protein sequence ID" value="MCD2194504.1"/>
    <property type="molecule type" value="Genomic_DNA"/>
</dbReference>